<comment type="caution">
    <text evidence="1">The sequence shown here is derived from an EMBL/GenBank/DDBJ whole genome shotgun (WGS) entry which is preliminary data.</text>
</comment>
<accession>A0ACB7SPD4</accession>
<protein>
    <submittedName>
        <fullName evidence="1">Uncharacterized protein</fullName>
    </submittedName>
</protein>
<reference evidence="1" key="1">
    <citation type="submission" date="2020-05" db="EMBL/GenBank/DDBJ databases">
        <title>Large-scale comparative analyses of tick genomes elucidate their genetic diversity and vector capacities.</title>
        <authorList>
            <person name="Jia N."/>
            <person name="Wang J."/>
            <person name="Shi W."/>
            <person name="Du L."/>
            <person name="Sun Y."/>
            <person name="Zhan W."/>
            <person name="Jiang J."/>
            <person name="Wang Q."/>
            <person name="Zhang B."/>
            <person name="Ji P."/>
            <person name="Sakyi L.B."/>
            <person name="Cui X."/>
            <person name="Yuan T."/>
            <person name="Jiang B."/>
            <person name="Yang W."/>
            <person name="Lam T.T.-Y."/>
            <person name="Chang Q."/>
            <person name="Ding S."/>
            <person name="Wang X."/>
            <person name="Zhu J."/>
            <person name="Ruan X."/>
            <person name="Zhao L."/>
            <person name="Wei J."/>
            <person name="Que T."/>
            <person name="Du C."/>
            <person name="Cheng J."/>
            <person name="Dai P."/>
            <person name="Han X."/>
            <person name="Huang E."/>
            <person name="Gao Y."/>
            <person name="Liu J."/>
            <person name="Shao H."/>
            <person name="Ye R."/>
            <person name="Li L."/>
            <person name="Wei W."/>
            <person name="Wang X."/>
            <person name="Wang C."/>
            <person name="Yang T."/>
            <person name="Huo Q."/>
            <person name="Li W."/>
            <person name="Guo W."/>
            <person name="Chen H."/>
            <person name="Zhou L."/>
            <person name="Ni X."/>
            <person name="Tian J."/>
            <person name="Zhou Y."/>
            <person name="Sheng Y."/>
            <person name="Liu T."/>
            <person name="Pan Y."/>
            <person name="Xia L."/>
            <person name="Li J."/>
            <person name="Zhao F."/>
            <person name="Cao W."/>
        </authorList>
    </citation>
    <scope>NUCLEOTIDE SEQUENCE</scope>
    <source>
        <strain evidence="1">Hyas-2018</strain>
    </source>
</reference>
<proteinExistence type="predicted"/>
<sequence length="179" mass="18995">MGQDQRSRSSDFSIRASLAMDLQIDAISKLTRERKVKAKLSFGSMSTGCSSSPCHLRANFTHLIAVPETPQEGEGDEHRPDLTVNATGKAGPITAIKTGENYEAESVHSIKPLATNCDVATSTLVHHPSSIEGDHRVITIEKRRPTGLTEADAIEHRETHATAAAGQRPVTGAGTSGSG</sequence>
<dbReference type="EMBL" id="CM023483">
    <property type="protein sequence ID" value="KAH6936470.1"/>
    <property type="molecule type" value="Genomic_DNA"/>
</dbReference>
<evidence type="ECO:0000313" key="2">
    <source>
        <dbReference type="Proteomes" id="UP000821845"/>
    </source>
</evidence>
<dbReference type="Proteomes" id="UP000821845">
    <property type="component" value="Chromosome 3"/>
</dbReference>
<name>A0ACB7SPD4_HYAAI</name>
<organism evidence="1 2">
    <name type="scientific">Hyalomma asiaticum</name>
    <name type="common">Tick</name>
    <dbReference type="NCBI Taxonomy" id="266040"/>
    <lineage>
        <taxon>Eukaryota</taxon>
        <taxon>Metazoa</taxon>
        <taxon>Ecdysozoa</taxon>
        <taxon>Arthropoda</taxon>
        <taxon>Chelicerata</taxon>
        <taxon>Arachnida</taxon>
        <taxon>Acari</taxon>
        <taxon>Parasitiformes</taxon>
        <taxon>Ixodida</taxon>
        <taxon>Ixodoidea</taxon>
        <taxon>Ixodidae</taxon>
        <taxon>Hyalomminae</taxon>
        <taxon>Hyalomma</taxon>
    </lineage>
</organism>
<gene>
    <name evidence="1" type="ORF">HPB50_017855</name>
</gene>
<keyword evidence="2" id="KW-1185">Reference proteome</keyword>
<evidence type="ECO:0000313" key="1">
    <source>
        <dbReference type="EMBL" id="KAH6936470.1"/>
    </source>
</evidence>